<dbReference type="AlphaFoldDB" id="A0A7V7S6B8"/>
<accession>A0A7V7S6B8</accession>
<evidence type="ECO:0000313" key="2">
    <source>
        <dbReference type="Proteomes" id="UP000470409"/>
    </source>
</evidence>
<dbReference type="Proteomes" id="UP000470409">
    <property type="component" value="Unassembled WGS sequence"/>
</dbReference>
<gene>
    <name evidence="1" type="ORF">F8163_16885</name>
</gene>
<dbReference type="EMBL" id="WBPG01000023">
    <property type="protein sequence ID" value="KAB2442080.1"/>
    <property type="molecule type" value="Genomic_DNA"/>
</dbReference>
<proteinExistence type="predicted"/>
<name>A0A7V7S6B8_9BACI</name>
<evidence type="ECO:0000313" key="1">
    <source>
        <dbReference type="EMBL" id="KAB2442080.1"/>
    </source>
</evidence>
<reference evidence="1 2" key="1">
    <citation type="submission" date="2019-10" db="EMBL/GenBank/DDBJ databases">
        <title>Bacillus from the desert of Cuatro Cinegas, Coahuila.</title>
        <authorList>
            <person name="Olmedo-Alvarez G."/>
            <person name="Saldana S."/>
            <person name="Barcelo D."/>
        </authorList>
    </citation>
    <scope>NUCLEOTIDE SEQUENCE [LARGE SCALE GENOMIC DNA]</scope>
    <source>
        <strain evidence="1 2">CH155b_5T</strain>
    </source>
</reference>
<dbReference type="RefSeq" id="WP_151626759.1">
    <property type="nucleotide sequence ID" value="NZ_WBPG01000023.1"/>
</dbReference>
<protein>
    <submittedName>
        <fullName evidence="1">Uncharacterized protein</fullName>
    </submittedName>
</protein>
<sequence length="232" mass="27583">MDRIYFVDNPWPNGHRIVNFKWSAHFKYAKEDELNGMAGLYFDLHLETADYDEEDLDYLDYLDEEDEEDDWHAKIVWNNFHRCTLSSEEWDFKGFRVGSDEVPFDLDMLNGKRFAIDFLSEDEQKDLDLELTTFDVYLLGHDASAFHNIKFTRLEGQTYQIEWKGKLALAYIGDYEFKYDFHTLISSTSFSGINIPNDIDDHEAYVLLKRFVSNPVLFELQRDNGDRRFVFK</sequence>
<comment type="caution">
    <text evidence="1">The sequence shown here is derived from an EMBL/GenBank/DDBJ whole genome shotgun (WGS) entry which is preliminary data.</text>
</comment>
<organism evidence="1 2">
    <name type="scientific">Bacillus luti</name>
    <dbReference type="NCBI Taxonomy" id="2026191"/>
    <lineage>
        <taxon>Bacteria</taxon>
        <taxon>Bacillati</taxon>
        <taxon>Bacillota</taxon>
        <taxon>Bacilli</taxon>
        <taxon>Bacillales</taxon>
        <taxon>Bacillaceae</taxon>
        <taxon>Bacillus</taxon>
        <taxon>Bacillus cereus group</taxon>
    </lineage>
</organism>